<sequence length="224" mass="24228">MAVLISSIPVFSVLFAVMFLHEKVYLYTVISLIVNISGIAVIIDPRRMTGSTAGVILILLSAVAFAAYTIIGKKRIQYYGGTALTCFSFLFGSIEILLLILITRIQPIAAFFSENGMSLLSRVPLLYGVTLHTLPNLIFTGIFVTGLGYMLYFLGIEATSTATGSQVFFIKPALAPLLALLILKEAITTSMITGIVIIIVGSTISFIGDRKMRKIQMSGDGDFP</sequence>
<feature type="transmembrane region" description="Helical" evidence="6">
    <location>
        <begin position="125"/>
        <end position="154"/>
    </location>
</feature>
<dbReference type="Pfam" id="PF00892">
    <property type="entry name" value="EamA"/>
    <property type="match status" value="1"/>
</dbReference>
<dbReference type="InterPro" id="IPR050638">
    <property type="entry name" value="AA-Vitamin_Transporters"/>
</dbReference>
<keyword evidence="3 6" id="KW-0812">Transmembrane</keyword>
<dbReference type="RefSeq" id="WP_122628634.1">
    <property type="nucleotide sequence ID" value="NZ_UPPP01000079.1"/>
</dbReference>
<keyword evidence="5 6" id="KW-0472">Membrane</keyword>
<dbReference type="AlphaFoldDB" id="A0A498R8J0"/>
<comment type="similarity">
    <text evidence="2">Belongs to the EamA transporter family.</text>
</comment>
<dbReference type="OrthoDB" id="9813604at2"/>
<dbReference type="InterPro" id="IPR000620">
    <property type="entry name" value="EamA_dom"/>
</dbReference>
<feature type="domain" description="EamA" evidence="7">
    <location>
        <begin position="53"/>
        <end position="205"/>
    </location>
</feature>
<evidence type="ECO:0000256" key="4">
    <source>
        <dbReference type="ARBA" id="ARBA00022989"/>
    </source>
</evidence>
<dbReference type="PANTHER" id="PTHR32322">
    <property type="entry name" value="INNER MEMBRANE TRANSPORTER"/>
    <property type="match status" value="1"/>
</dbReference>
<feature type="transmembrane region" description="Helical" evidence="6">
    <location>
        <begin position="83"/>
        <end position="105"/>
    </location>
</feature>
<dbReference type="GO" id="GO:0016020">
    <property type="term" value="C:membrane"/>
    <property type="evidence" value="ECO:0007669"/>
    <property type="project" value="UniProtKB-SubCell"/>
</dbReference>
<proteinExistence type="inferred from homology"/>
<feature type="transmembrane region" description="Helical" evidence="6">
    <location>
        <begin position="49"/>
        <end position="71"/>
    </location>
</feature>
<dbReference type="SUPFAM" id="SSF103481">
    <property type="entry name" value="Multidrug resistance efflux transporter EmrE"/>
    <property type="match status" value="2"/>
</dbReference>
<protein>
    <recommendedName>
        <fullName evidence="7">EamA domain-containing protein</fullName>
    </recommendedName>
</protein>
<evidence type="ECO:0000313" key="9">
    <source>
        <dbReference type="Proteomes" id="UP000277811"/>
    </source>
</evidence>
<keyword evidence="9" id="KW-1185">Reference proteome</keyword>
<name>A0A498R8J0_9FIRM</name>
<feature type="transmembrane region" description="Helical" evidence="6">
    <location>
        <begin position="24"/>
        <end position="43"/>
    </location>
</feature>
<dbReference type="InterPro" id="IPR037185">
    <property type="entry name" value="EmrE-like"/>
</dbReference>
<gene>
    <name evidence="8" type="ORF">LUCI_2966</name>
</gene>
<dbReference type="PANTHER" id="PTHR32322:SF2">
    <property type="entry name" value="EAMA DOMAIN-CONTAINING PROTEIN"/>
    <property type="match status" value="1"/>
</dbReference>
<dbReference type="Proteomes" id="UP000277811">
    <property type="component" value="Unassembled WGS sequence"/>
</dbReference>
<reference evidence="8 9" key="1">
    <citation type="submission" date="2018-06" db="EMBL/GenBank/DDBJ databases">
        <authorList>
            <person name="Strepis N."/>
        </authorList>
    </citation>
    <scope>NUCLEOTIDE SEQUENCE [LARGE SCALE GENOMIC DNA]</scope>
    <source>
        <strain evidence="8">LUCI</strain>
    </source>
</reference>
<accession>A0A498R8J0</accession>
<keyword evidence="4 6" id="KW-1133">Transmembrane helix</keyword>
<evidence type="ECO:0000256" key="1">
    <source>
        <dbReference type="ARBA" id="ARBA00004141"/>
    </source>
</evidence>
<evidence type="ECO:0000259" key="7">
    <source>
        <dbReference type="Pfam" id="PF00892"/>
    </source>
</evidence>
<comment type="subcellular location">
    <subcellularLocation>
        <location evidence="1">Membrane</location>
        <topology evidence="1">Multi-pass membrane protein</topology>
    </subcellularLocation>
</comment>
<organism evidence="8 9">
    <name type="scientific">Lucifera butyrica</name>
    <dbReference type="NCBI Taxonomy" id="1351585"/>
    <lineage>
        <taxon>Bacteria</taxon>
        <taxon>Bacillati</taxon>
        <taxon>Bacillota</taxon>
        <taxon>Negativicutes</taxon>
        <taxon>Veillonellales</taxon>
        <taxon>Veillonellaceae</taxon>
        <taxon>Lucifera</taxon>
    </lineage>
</organism>
<evidence type="ECO:0000256" key="3">
    <source>
        <dbReference type="ARBA" id="ARBA00022692"/>
    </source>
</evidence>
<evidence type="ECO:0000313" key="8">
    <source>
        <dbReference type="EMBL" id="VBB07701.1"/>
    </source>
</evidence>
<evidence type="ECO:0000256" key="2">
    <source>
        <dbReference type="ARBA" id="ARBA00007362"/>
    </source>
</evidence>
<evidence type="ECO:0000256" key="6">
    <source>
        <dbReference type="SAM" id="Phobius"/>
    </source>
</evidence>
<evidence type="ECO:0000256" key="5">
    <source>
        <dbReference type="ARBA" id="ARBA00023136"/>
    </source>
</evidence>
<dbReference type="EMBL" id="UPPP01000079">
    <property type="protein sequence ID" value="VBB07701.1"/>
    <property type="molecule type" value="Genomic_DNA"/>
</dbReference>
<feature type="transmembrane region" description="Helical" evidence="6">
    <location>
        <begin position="189"/>
        <end position="208"/>
    </location>
</feature>